<feature type="compositionally biased region" description="Basic and acidic residues" evidence="1">
    <location>
        <begin position="59"/>
        <end position="68"/>
    </location>
</feature>
<comment type="caution">
    <text evidence="2">The sequence shown here is derived from an EMBL/GenBank/DDBJ whole genome shotgun (WGS) entry which is preliminary data.</text>
</comment>
<name>T5LPP8_9BURK</name>
<organism evidence="2 3">
    <name type="scientific">Oxalobacter paraformigenes</name>
    <dbReference type="NCBI Taxonomy" id="556268"/>
    <lineage>
        <taxon>Bacteria</taxon>
        <taxon>Pseudomonadati</taxon>
        <taxon>Pseudomonadota</taxon>
        <taxon>Betaproteobacteria</taxon>
        <taxon>Burkholderiales</taxon>
        <taxon>Oxalobacteraceae</taxon>
        <taxon>Oxalobacter</taxon>
    </lineage>
</organism>
<evidence type="ECO:0000313" key="2">
    <source>
        <dbReference type="EMBL" id="EQM95197.1"/>
    </source>
</evidence>
<gene>
    <name evidence="2" type="ORF">OFAG_02293</name>
</gene>
<feature type="region of interest" description="Disordered" evidence="1">
    <location>
        <begin position="1"/>
        <end position="87"/>
    </location>
</feature>
<proteinExistence type="predicted"/>
<evidence type="ECO:0000313" key="3">
    <source>
        <dbReference type="Proteomes" id="UP000003973"/>
    </source>
</evidence>
<dbReference type="EMBL" id="ACDP02000023">
    <property type="protein sequence ID" value="EQM95197.1"/>
    <property type="molecule type" value="Genomic_DNA"/>
</dbReference>
<dbReference type="HOGENOM" id="CLU_2480383_0_0_4"/>
<feature type="compositionally biased region" description="Basic and acidic residues" evidence="1">
    <location>
        <begin position="24"/>
        <end position="33"/>
    </location>
</feature>
<reference evidence="2" key="1">
    <citation type="submission" date="2011-10" db="EMBL/GenBank/DDBJ databases">
        <title>The Genome Sequence of Oxalobacter formigenes HOxBLS.</title>
        <authorList>
            <consortium name="The Broad Institute Genome Sequencing Platform"/>
            <person name="Earl A."/>
            <person name="Ward D."/>
            <person name="Feldgarden M."/>
            <person name="Gevers D."/>
            <person name="Allison M.J."/>
            <person name="Humphrey S."/>
            <person name="Young S.K."/>
            <person name="Zeng Q."/>
            <person name="Gargeya S."/>
            <person name="Fitzgerald M."/>
            <person name="Haas B."/>
            <person name="Abouelleil A."/>
            <person name="Alvarado L."/>
            <person name="Arachchi H.M."/>
            <person name="Berlin A."/>
            <person name="Brown A."/>
            <person name="Chapman S.B."/>
            <person name="Chen Z."/>
            <person name="Dunbar C."/>
            <person name="Freedman E."/>
            <person name="Gearin G."/>
            <person name="Goldberg J."/>
            <person name="Griggs A."/>
            <person name="Gujja S."/>
            <person name="Heiman D."/>
            <person name="Howarth C."/>
            <person name="Larson L."/>
            <person name="Lui A."/>
            <person name="MacDonald P.J.P."/>
            <person name="Montmayeur A."/>
            <person name="Murphy C."/>
            <person name="Neiman D."/>
            <person name="Pearson M."/>
            <person name="Priest M."/>
            <person name="Roberts A."/>
            <person name="Saif S."/>
            <person name="Shea T."/>
            <person name="Shenoy N."/>
            <person name="Sisk P."/>
            <person name="Stolte C."/>
            <person name="Sykes S."/>
            <person name="Wortman J."/>
            <person name="Nusbaum C."/>
            <person name="Birren B."/>
        </authorList>
    </citation>
    <scope>NUCLEOTIDE SEQUENCE [LARGE SCALE GENOMIC DNA]</scope>
    <source>
        <strain evidence="2">HOxBLS</strain>
    </source>
</reference>
<dbReference type="AlphaFoldDB" id="T5LPP8"/>
<keyword evidence="3" id="KW-1185">Reference proteome</keyword>
<dbReference type="Proteomes" id="UP000003973">
    <property type="component" value="Unassembled WGS sequence"/>
</dbReference>
<evidence type="ECO:0000256" key="1">
    <source>
        <dbReference type="SAM" id="MobiDB-lite"/>
    </source>
</evidence>
<sequence length="87" mass="9830">MARQPGALKEQQGENNLKPSISEIPDRKTRKEQGTVQRQQEAYAPNGFFFMKTSNQIRRQPDRKRAGETPDCPFCGRKKPPGTSSPV</sequence>
<dbReference type="RefSeq" id="WP_020995182.1">
    <property type="nucleotide sequence ID" value="NZ_CABMNL010000001.1"/>
</dbReference>
<accession>T5LPP8</accession>
<protein>
    <submittedName>
        <fullName evidence="2">Uncharacterized protein</fullName>
    </submittedName>
</protein>